<reference evidence="7 8" key="1">
    <citation type="submission" date="2018-06" db="EMBL/GenBank/DDBJ databases">
        <title>Genomic Encyclopedia of Archaeal and Bacterial Type Strains, Phase II (KMG-II): from individual species to whole genera.</title>
        <authorList>
            <person name="Goeker M."/>
        </authorList>
    </citation>
    <scope>NUCLEOTIDE SEQUENCE [LARGE SCALE GENOMIC DNA]</scope>
    <source>
        <strain evidence="7 8">CFPB 3232</strain>
    </source>
</reference>
<feature type="domain" description="Plastocyanin-like" evidence="5">
    <location>
        <begin position="536"/>
        <end position="682"/>
    </location>
</feature>
<dbReference type="Pfam" id="PF07732">
    <property type="entry name" value="Cu-oxidase_3"/>
    <property type="match status" value="1"/>
</dbReference>
<evidence type="ECO:0000256" key="3">
    <source>
        <dbReference type="ARBA" id="ARBA00023002"/>
    </source>
</evidence>
<organism evidence="7 8">
    <name type="scientific">Paracidovorax anthurii</name>
    <dbReference type="NCBI Taxonomy" id="78229"/>
    <lineage>
        <taxon>Bacteria</taxon>
        <taxon>Pseudomonadati</taxon>
        <taxon>Pseudomonadota</taxon>
        <taxon>Betaproteobacteria</taxon>
        <taxon>Burkholderiales</taxon>
        <taxon>Comamonadaceae</taxon>
        <taxon>Paracidovorax</taxon>
    </lineage>
</organism>
<evidence type="ECO:0000259" key="5">
    <source>
        <dbReference type="Pfam" id="PF07731"/>
    </source>
</evidence>
<feature type="domain" description="Plastocyanin-like" evidence="6">
    <location>
        <begin position="173"/>
        <end position="245"/>
    </location>
</feature>
<dbReference type="InterPro" id="IPR011707">
    <property type="entry name" value="Cu-oxidase-like_N"/>
</dbReference>
<name>A0A328YWM0_9BURK</name>
<keyword evidence="3" id="KW-0560">Oxidoreductase</keyword>
<dbReference type="OrthoDB" id="9757546at2"/>
<gene>
    <name evidence="7" type="ORF">AX018_103918</name>
</gene>
<keyword evidence="4" id="KW-0732">Signal</keyword>
<dbReference type="InterPro" id="IPR033138">
    <property type="entry name" value="Cu_oxidase_CS"/>
</dbReference>
<dbReference type="InterPro" id="IPR045087">
    <property type="entry name" value="Cu-oxidase_fam"/>
</dbReference>
<dbReference type="CDD" id="cd13900">
    <property type="entry name" value="CuRO_3_Tth-MCO_like"/>
    <property type="match status" value="1"/>
</dbReference>
<dbReference type="Gene3D" id="2.60.40.420">
    <property type="entry name" value="Cupredoxins - blue copper proteins"/>
    <property type="match status" value="3"/>
</dbReference>
<dbReference type="GO" id="GO:0005507">
    <property type="term" value="F:copper ion binding"/>
    <property type="evidence" value="ECO:0007669"/>
    <property type="project" value="InterPro"/>
</dbReference>
<dbReference type="AlphaFoldDB" id="A0A328YWM0"/>
<evidence type="ECO:0000256" key="1">
    <source>
        <dbReference type="ARBA" id="ARBA00004418"/>
    </source>
</evidence>
<dbReference type="InterPro" id="IPR002355">
    <property type="entry name" value="Cu_oxidase_Cu_BS"/>
</dbReference>
<evidence type="ECO:0000256" key="4">
    <source>
        <dbReference type="SAM" id="SignalP"/>
    </source>
</evidence>
<comment type="caution">
    <text evidence="7">The sequence shown here is derived from an EMBL/GenBank/DDBJ whole genome shotgun (WGS) entry which is preliminary data.</text>
</comment>
<dbReference type="Pfam" id="PF07731">
    <property type="entry name" value="Cu-oxidase_2"/>
    <property type="match status" value="1"/>
</dbReference>
<dbReference type="PANTHER" id="PTHR11709:SF2">
    <property type="entry name" value="MULTICOPPER OXIDASE LPR1"/>
    <property type="match status" value="1"/>
</dbReference>
<evidence type="ECO:0000256" key="2">
    <source>
        <dbReference type="ARBA" id="ARBA00022723"/>
    </source>
</evidence>
<protein>
    <submittedName>
        <fullName evidence="7">FtsP/CotA-like multicopper oxidase with cupredoxin domain</fullName>
    </submittedName>
</protein>
<dbReference type="PROSITE" id="PS00079">
    <property type="entry name" value="MULTICOPPER_OXIDASE1"/>
    <property type="match status" value="1"/>
</dbReference>
<dbReference type="InterPro" id="IPR008972">
    <property type="entry name" value="Cupredoxin"/>
</dbReference>
<dbReference type="CDD" id="cd13853">
    <property type="entry name" value="CuRO_1_Tth-MCO_like"/>
    <property type="match status" value="1"/>
</dbReference>
<dbReference type="Proteomes" id="UP000248856">
    <property type="component" value="Unassembled WGS sequence"/>
</dbReference>
<dbReference type="InterPro" id="IPR011706">
    <property type="entry name" value="Cu-oxidase_C"/>
</dbReference>
<feature type="signal peptide" evidence="4">
    <location>
        <begin position="1"/>
        <end position="31"/>
    </location>
</feature>
<dbReference type="GO" id="GO:0016491">
    <property type="term" value="F:oxidoreductase activity"/>
    <property type="evidence" value="ECO:0007669"/>
    <property type="project" value="UniProtKB-KW"/>
</dbReference>
<dbReference type="RefSeq" id="WP_111879697.1">
    <property type="nucleotide sequence ID" value="NZ_CBCSGC010000127.1"/>
</dbReference>
<evidence type="ECO:0000259" key="6">
    <source>
        <dbReference type="Pfam" id="PF07732"/>
    </source>
</evidence>
<comment type="subcellular location">
    <subcellularLocation>
        <location evidence="1">Periplasm</location>
    </subcellularLocation>
</comment>
<dbReference type="SUPFAM" id="SSF49503">
    <property type="entry name" value="Cupredoxins"/>
    <property type="match status" value="3"/>
</dbReference>
<dbReference type="GO" id="GO:0042597">
    <property type="term" value="C:periplasmic space"/>
    <property type="evidence" value="ECO:0007669"/>
    <property type="project" value="UniProtKB-SubCell"/>
</dbReference>
<dbReference type="PANTHER" id="PTHR11709">
    <property type="entry name" value="MULTI-COPPER OXIDASE"/>
    <property type="match status" value="1"/>
</dbReference>
<dbReference type="PROSITE" id="PS00080">
    <property type="entry name" value="MULTICOPPER_OXIDASE2"/>
    <property type="match status" value="1"/>
</dbReference>
<evidence type="ECO:0000313" key="8">
    <source>
        <dbReference type="Proteomes" id="UP000248856"/>
    </source>
</evidence>
<dbReference type="EMBL" id="QLTA01000039">
    <property type="protein sequence ID" value="RAR77175.1"/>
    <property type="molecule type" value="Genomic_DNA"/>
</dbReference>
<keyword evidence="2" id="KW-0479">Metal-binding</keyword>
<feature type="chain" id="PRO_5016335553" evidence="4">
    <location>
        <begin position="32"/>
        <end position="697"/>
    </location>
</feature>
<proteinExistence type="predicted"/>
<accession>A0A328YWM0</accession>
<evidence type="ECO:0000313" key="7">
    <source>
        <dbReference type="EMBL" id="RAR77175.1"/>
    </source>
</evidence>
<sequence>MKIALRRARTALPSLAIAATAITTAALPARAQVDAPRQVTNPPLLELRRKEPEPLLLQESATEQAGKGPQTLRLKQFSNVLGAATLSPSHEASLDLNVVYTNGTLWNPSTQRYDKVRLRSYQGSRVDPRAPFVSPMLEVRPGDTIRMRLNNQLPPDPGCLDAPAGVNTPHCFNGTNLHTHGLWVNPAGNGDNVLISINPGVSFEYEYNIPSDHPAGTFWYHTHRHGSTALQVASGMAGALVIRGNRPPSKGRNGDVDTLLRPTQRQSFKERVLVFQQIQYACRDASNRIKLNPDGTYRCDEGDVGGIEHYAAVDSKDQPQFGPGTWEKSGRYTSINGEVLPTFEGARAGQIERWRAIHGGVRDTINLQFRKMREGARSAQGLKPSEQDAYIAENCTGAPLPQHLIAADGLTTAAAMPSNQTVYQPGYRWDALMVFPEAGNYCVINAAAPPSANVGQRTPSRQLLAIVNKVAPGGPVPKDISAYIAQELTAAAATNMPADVRAKVAADLKDGLKLTSFVPHPTIEDGEVTGTQVLAFNIDLSQQPIQFQVNGRPFDPSRVDRVLTLGGVDEWTLQSDFVSHPFHIHVNPFQVVRILDPDGKDVSLPDAVDLDPSTNTVDPQYRGLKGVWKDTLWVKNSKNDKNLDGKYTLIVRTRYQRYIGDYVLHCHILDHEDQGMMQIVRVALPDGAGGVSKGHHH</sequence>
<keyword evidence="8" id="KW-1185">Reference proteome</keyword>